<accession>A0A4P6FI55</accession>
<protein>
    <recommendedName>
        <fullName evidence="4">PE-PGRS family protein</fullName>
    </recommendedName>
</protein>
<name>A0A4P6FI55_9MICO</name>
<dbReference type="KEGG" id="agf:ET445_13865"/>
<keyword evidence="3" id="KW-1185">Reference proteome</keyword>
<evidence type="ECO:0000313" key="2">
    <source>
        <dbReference type="EMBL" id="QAY74249.1"/>
    </source>
</evidence>
<sequence>MARYALLNSKQLAVLRWIGDGRPKGVYDEGFDHRITARALERRGLAAIRGHGASWRAQLTTGGEYYLLHDAYPPSDEPEQPPKAARRPPPPVRPPEPQTEPIPDLFERLDVGGGVLRIETPTPSERIAVRRAVERARAAGDLPPHQRLKLSGTKAGPLVVELVTISDEVPQEARIAIPAEPDRGRTEVRALTASPSLVLVSEQQRPRALAVVQAIAEECERRGWTLTVDETPTCLVAVGDDSYRLVLSEEKEKRDVYDDAEIATRKYDWQRVSPTRREVWNGRLRLELVSVYPNRWWADRRRWKLADKLPEVFNVVDELAAAARTQRQRREDEYQAKLREWEAAVPVARQRYVQKLNQDRATAQLQQWRLARDLRDYADAIEQRSLELQDQGGASSARAWAELLRSEALRVDPILDAAALSVDEPDDIPTHELDAFMPHGWSVRTPPRRPA</sequence>
<dbReference type="OrthoDB" id="3989267at2"/>
<dbReference type="AlphaFoldDB" id="A0A4P6FI55"/>
<proteinExistence type="predicted"/>
<dbReference type="EMBL" id="CP035491">
    <property type="protein sequence ID" value="QAY74249.1"/>
    <property type="molecule type" value="Genomic_DNA"/>
</dbReference>
<evidence type="ECO:0000256" key="1">
    <source>
        <dbReference type="SAM" id="MobiDB-lite"/>
    </source>
</evidence>
<evidence type="ECO:0008006" key="4">
    <source>
        <dbReference type="Google" id="ProtNLM"/>
    </source>
</evidence>
<organism evidence="2 3">
    <name type="scientific">Agromyces protaetiae</name>
    <dbReference type="NCBI Taxonomy" id="2509455"/>
    <lineage>
        <taxon>Bacteria</taxon>
        <taxon>Bacillati</taxon>
        <taxon>Actinomycetota</taxon>
        <taxon>Actinomycetes</taxon>
        <taxon>Micrococcales</taxon>
        <taxon>Microbacteriaceae</taxon>
        <taxon>Agromyces</taxon>
    </lineage>
</organism>
<dbReference type="Proteomes" id="UP000291259">
    <property type="component" value="Chromosome"/>
</dbReference>
<feature type="region of interest" description="Disordered" evidence="1">
    <location>
        <begin position="68"/>
        <end position="104"/>
    </location>
</feature>
<feature type="compositionally biased region" description="Pro residues" evidence="1">
    <location>
        <begin position="87"/>
        <end position="100"/>
    </location>
</feature>
<reference evidence="2 3" key="1">
    <citation type="submission" date="2019-01" db="EMBL/GenBank/DDBJ databases">
        <title>Genome sequencing of strain FW100M-8.</title>
        <authorList>
            <person name="Heo J."/>
            <person name="Kim S.-J."/>
            <person name="Kim J.-S."/>
            <person name="Hong S.-B."/>
            <person name="Kwon S.-W."/>
        </authorList>
    </citation>
    <scope>NUCLEOTIDE SEQUENCE [LARGE SCALE GENOMIC DNA]</scope>
    <source>
        <strain evidence="2 3">FW100M-8</strain>
    </source>
</reference>
<gene>
    <name evidence="2" type="ORF">ET445_13865</name>
</gene>
<evidence type="ECO:0000313" key="3">
    <source>
        <dbReference type="Proteomes" id="UP000291259"/>
    </source>
</evidence>
<dbReference type="RefSeq" id="WP_129191795.1">
    <property type="nucleotide sequence ID" value="NZ_CP035491.1"/>
</dbReference>